<dbReference type="Proteomes" id="UP001232992">
    <property type="component" value="Unassembled WGS sequence"/>
</dbReference>
<feature type="domain" description="Double-GTPase 2" evidence="1">
    <location>
        <begin position="7"/>
        <end position="191"/>
    </location>
</feature>
<dbReference type="SUPFAM" id="SSF52540">
    <property type="entry name" value="P-loop containing nucleoside triphosphate hydrolases"/>
    <property type="match status" value="1"/>
</dbReference>
<keyword evidence="3" id="KW-1185">Reference proteome</keyword>
<gene>
    <name evidence="2" type="ORF">PMH09_04940</name>
</gene>
<evidence type="ECO:0000259" key="1">
    <source>
        <dbReference type="Pfam" id="PF19993"/>
    </source>
</evidence>
<proteinExistence type="predicted"/>
<reference evidence="2 3" key="1">
    <citation type="submission" date="2023-01" db="EMBL/GenBank/DDBJ databases">
        <title>Novel diversity within Roseofilum (Cyanobacteria; Desertifilaceae) from marine benthic mats with descriptions of four novel species.</title>
        <authorList>
            <person name="Wang Y."/>
            <person name="Berthold D.E."/>
            <person name="Hu J."/>
            <person name="Lefler F.W."/>
            <person name="Laughinghouse H.D. IV."/>
        </authorList>
    </citation>
    <scope>NUCLEOTIDE SEQUENCE [LARGE SCALE GENOMIC DNA]</scope>
    <source>
        <strain evidence="2 3">BLCC-M143</strain>
    </source>
</reference>
<protein>
    <recommendedName>
        <fullName evidence="1">Double-GTPase 2 domain-containing protein</fullName>
    </recommendedName>
</protein>
<dbReference type="EMBL" id="JAQOSQ010000003">
    <property type="protein sequence ID" value="MDJ1182535.1"/>
    <property type="molecule type" value="Genomic_DNA"/>
</dbReference>
<dbReference type="Pfam" id="PF19993">
    <property type="entry name" value="DO-GTPase2"/>
    <property type="match status" value="1"/>
</dbReference>
<comment type="caution">
    <text evidence="2">The sequence shown here is derived from an EMBL/GenBank/DDBJ whole genome shotgun (WGS) entry which is preliminary data.</text>
</comment>
<dbReference type="RefSeq" id="WP_283757187.1">
    <property type="nucleotide sequence ID" value="NZ_JAQOSQ010000003.1"/>
</dbReference>
<dbReference type="InterPro" id="IPR027417">
    <property type="entry name" value="P-loop_NTPase"/>
</dbReference>
<evidence type="ECO:0000313" key="2">
    <source>
        <dbReference type="EMBL" id="MDJ1182535.1"/>
    </source>
</evidence>
<dbReference type="InterPro" id="IPR045528">
    <property type="entry name" value="DO-GTPase2"/>
</dbReference>
<sequence>MSDKVKITMLGTTGSGKTCYMIGMYAYMAIGYNGLTFHAKNLDLDLELSNRYDNLVDNKGEDRWPPPTQLGESKNYVFSLNYGFKPVIDFEWWDYRGGALKDQENKEDTQALFKNIKDSSSLFISISGEYLKDQKGAQKLRSAVRRVNTLINKLLSSRSISPENPYPVAVVVTKFDLCKDLSKEEIIDRVQGLFQGFFTENSGFFVMICPVSLGLELADNPSQGQIEPINLALPVFFAVYSEFKQQYVARKNKLSSEKTKVSNLQTGRIRQWFKRSEIRDGKERIKSLGNEIEEEIEPKLRLLCRELRKVTLFLNGQEVEIDD</sequence>
<evidence type="ECO:0000313" key="3">
    <source>
        <dbReference type="Proteomes" id="UP001232992"/>
    </source>
</evidence>
<name>A0ABT7BTM6_9CYAN</name>
<organism evidence="2 3">
    <name type="scientific">Roseofilum casamattae BLCC-M143</name>
    <dbReference type="NCBI Taxonomy" id="3022442"/>
    <lineage>
        <taxon>Bacteria</taxon>
        <taxon>Bacillati</taxon>
        <taxon>Cyanobacteriota</taxon>
        <taxon>Cyanophyceae</taxon>
        <taxon>Desertifilales</taxon>
        <taxon>Desertifilaceae</taxon>
        <taxon>Roseofilum</taxon>
        <taxon>Roseofilum casamattae</taxon>
    </lineage>
</organism>
<accession>A0ABT7BTM6</accession>